<dbReference type="Proteomes" id="UP000799750">
    <property type="component" value="Unassembled WGS sequence"/>
</dbReference>
<organism evidence="1 2">
    <name type="scientific">Lophium mytilinum</name>
    <dbReference type="NCBI Taxonomy" id="390894"/>
    <lineage>
        <taxon>Eukaryota</taxon>
        <taxon>Fungi</taxon>
        <taxon>Dikarya</taxon>
        <taxon>Ascomycota</taxon>
        <taxon>Pezizomycotina</taxon>
        <taxon>Dothideomycetes</taxon>
        <taxon>Pleosporomycetidae</taxon>
        <taxon>Mytilinidiales</taxon>
        <taxon>Mytilinidiaceae</taxon>
        <taxon>Lophium</taxon>
    </lineage>
</organism>
<name>A0A6A6QXK2_9PEZI</name>
<protein>
    <recommendedName>
        <fullName evidence="3">F-box domain-containing protein</fullName>
    </recommendedName>
</protein>
<gene>
    <name evidence="1" type="ORF">BU16DRAFT_356312</name>
</gene>
<proteinExistence type="predicted"/>
<evidence type="ECO:0000313" key="1">
    <source>
        <dbReference type="EMBL" id="KAF2495777.1"/>
    </source>
</evidence>
<dbReference type="OrthoDB" id="5410873at2759"/>
<evidence type="ECO:0008006" key="3">
    <source>
        <dbReference type="Google" id="ProtNLM"/>
    </source>
</evidence>
<reference evidence="1" key="1">
    <citation type="journal article" date="2020" name="Stud. Mycol.">
        <title>101 Dothideomycetes genomes: a test case for predicting lifestyles and emergence of pathogens.</title>
        <authorList>
            <person name="Haridas S."/>
            <person name="Albert R."/>
            <person name="Binder M."/>
            <person name="Bloem J."/>
            <person name="Labutti K."/>
            <person name="Salamov A."/>
            <person name="Andreopoulos B."/>
            <person name="Baker S."/>
            <person name="Barry K."/>
            <person name="Bills G."/>
            <person name="Bluhm B."/>
            <person name="Cannon C."/>
            <person name="Castanera R."/>
            <person name="Culley D."/>
            <person name="Daum C."/>
            <person name="Ezra D."/>
            <person name="Gonzalez J."/>
            <person name="Henrissat B."/>
            <person name="Kuo A."/>
            <person name="Liang C."/>
            <person name="Lipzen A."/>
            <person name="Lutzoni F."/>
            <person name="Magnuson J."/>
            <person name="Mondo S."/>
            <person name="Nolan M."/>
            <person name="Ohm R."/>
            <person name="Pangilinan J."/>
            <person name="Park H.-J."/>
            <person name="Ramirez L."/>
            <person name="Alfaro M."/>
            <person name="Sun H."/>
            <person name="Tritt A."/>
            <person name="Yoshinaga Y."/>
            <person name="Zwiers L.-H."/>
            <person name="Turgeon B."/>
            <person name="Goodwin S."/>
            <person name="Spatafora J."/>
            <person name="Crous P."/>
            <person name="Grigoriev I."/>
        </authorList>
    </citation>
    <scope>NUCLEOTIDE SEQUENCE</scope>
    <source>
        <strain evidence="1">CBS 269.34</strain>
    </source>
</reference>
<evidence type="ECO:0000313" key="2">
    <source>
        <dbReference type="Proteomes" id="UP000799750"/>
    </source>
</evidence>
<dbReference type="EMBL" id="MU004188">
    <property type="protein sequence ID" value="KAF2495777.1"/>
    <property type="molecule type" value="Genomic_DNA"/>
</dbReference>
<accession>A0A6A6QXK2</accession>
<dbReference type="AlphaFoldDB" id="A0A6A6QXK2"/>
<dbReference type="SUPFAM" id="SSF52047">
    <property type="entry name" value="RNI-like"/>
    <property type="match status" value="1"/>
</dbReference>
<sequence length="360" mass="41411">MVCPLLGLSDELQLMIVELVVAQDHGREDLVSLSSTCSTYRLLLAPIIFDRVTLLNDAESAASAIALANSHHGQYVKQLRFEGSLNRDGYRRVIEQHTEGLDINKLRTIVQEAREKLFPESVYRVLSDLQHWFSKLDILTIRIEEQNAAWYESSPLPVGVRDLFDHPDLFKATIKRRKIHNWGQLQAKTYEALCENQNHNIKTLQILDLSRECDALDDPKFHKFLERIRTVGISHVLACRKRHGSAHYFETTRYLSRRFIDHLPSVQHLKLKGPVYGAWSYEGLPYDWTKEATLPLKVTQMPQLKSINLSRTLVSQEMISFFVSHQDTLEHITLQNCYAYTPTQRTVSGRILGEGCSRLS</sequence>
<keyword evidence="2" id="KW-1185">Reference proteome</keyword>